<comment type="similarity">
    <text evidence="2">Belongs to the IWS1 family.</text>
</comment>
<evidence type="ECO:0000256" key="3">
    <source>
        <dbReference type="PROSITE-ProRule" id="PRU00649"/>
    </source>
</evidence>
<comment type="subcellular location">
    <subcellularLocation>
        <location evidence="3">Nucleus</location>
    </subcellularLocation>
</comment>
<feature type="compositionally biased region" description="Low complexity" evidence="4">
    <location>
        <begin position="363"/>
        <end position="373"/>
    </location>
</feature>
<dbReference type="InterPro" id="IPR035441">
    <property type="entry name" value="TFIIS/LEDGF_dom_sf"/>
</dbReference>
<dbReference type="Gene3D" id="1.20.930.10">
    <property type="entry name" value="Conserved domain common to transcription factors TFIIS, elongin A, CRSP70"/>
    <property type="match status" value="1"/>
</dbReference>
<accession>A0A8H3HUS6</accession>
<evidence type="ECO:0000256" key="2">
    <source>
        <dbReference type="ARBA" id="ARBA00037992"/>
    </source>
</evidence>
<name>A0A8H3HUS6_9LECA</name>
<dbReference type="PROSITE" id="PS51319">
    <property type="entry name" value="TFIIS_N"/>
    <property type="match status" value="1"/>
</dbReference>
<keyword evidence="7" id="KW-1185">Reference proteome</keyword>
<dbReference type="InterPro" id="IPR051037">
    <property type="entry name" value="RNAPII_TF_IWS1"/>
</dbReference>
<organism evidence="6 7">
    <name type="scientific">Gomphillus americanus</name>
    <dbReference type="NCBI Taxonomy" id="1940652"/>
    <lineage>
        <taxon>Eukaryota</taxon>
        <taxon>Fungi</taxon>
        <taxon>Dikarya</taxon>
        <taxon>Ascomycota</taxon>
        <taxon>Pezizomycotina</taxon>
        <taxon>Lecanoromycetes</taxon>
        <taxon>OSLEUM clade</taxon>
        <taxon>Ostropomycetidae</taxon>
        <taxon>Ostropales</taxon>
        <taxon>Graphidaceae</taxon>
        <taxon>Gomphilloideae</taxon>
        <taxon>Gomphillus</taxon>
    </lineage>
</organism>
<proteinExistence type="inferred from homology"/>
<dbReference type="OrthoDB" id="21124at2759"/>
<evidence type="ECO:0000256" key="4">
    <source>
        <dbReference type="SAM" id="MobiDB-lite"/>
    </source>
</evidence>
<reference evidence="6" key="1">
    <citation type="submission" date="2021-03" db="EMBL/GenBank/DDBJ databases">
        <authorList>
            <person name="Tagirdzhanova G."/>
        </authorList>
    </citation>
    <scope>NUCLEOTIDE SEQUENCE</scope>
</reference>
<feature type="compositionally biased region" description="Basic and acidic residues" evidence="4">
    <location>
        <begin position="169"/>
        <end position="181"/>
    </location>
</feature>
<dbReference type="GO" id="GO:0005634">
    <property type="term" value="C:nucleus"/>
    <property type="evidence" value="ECO:0007669"/>
    <property type="project" value="UniProtKB-SubCell"/>
</dbReference>
<evidence type="ECO:0000256" key="1">
    <source>
        <dbReference type="ARBA" id="ARBA00037349"/>
    </source>
</evidence>
<feature type="domain" description="TFIIS N-terminal" evidence="5">
    <location>
        <begin position="267"/>
        <end position="344"/>
    </location>
</feature>
<dbReference type="Proteomes" id="UP000664169">
    <property type="component" value="Unassembled WGS sequence"/>
</dbReference>
<dbReference type="GO" id="GO:0016973">
    <property type="term" value="P:poly(A)+ mRNA export from nucleus"/>
    <property type="evidence" value="ECO:0007669"/>
    <property type="project" value="TreeGrafter"/>
</dbReference>
<sequence length="454" mass="51180">MSSPEDIPDSPLPEAGHDPEDPNIPSDDQDSPVPPIADPTRDMETNISDDDDDLSELSDVDEAQFAEFDPANVAIEDRPAVAIDEDNIGLIGRHKRKRVEGEEGDTGKKKRKEGRREKKKKQLDEDDLFSGGEEVHGKRRRKKGSGDGDDSLPIRRRRQETPDEELDEETRRRRELDRRLDAALQNPNRSRRRKLDGDDVANNLDEEAKNLYEAMRSAAEMDNNARTKKDPPQPALQKLKLLPEVVAFLNRNGSDMENAIADNNVLEGVRFFLEPLGDGSLPAYNIQRELFAILSKLSISKDTLISSGLGKVVIFYTKSKKVQPEILRQADRLLAEWTRPILKRSDNYRNRALETRVYDPDASKAASKGSRAAVVETAEERRRKELALPRFQNRARMDTTQRSYSIVPMSQAPIGQGMGRQTGGDDAFKRLKARHLAEQRAKHGLKPKKKGNAI</sequence>
<dbReference type="EMBL" id="CAJPDQ010000001">
    <property type="protein sequence ID" value="CAF9903247.1"/>
    <property type="molecule type" value="Genomic_DNA"/>
</dbReference>
<feature type="region of interest" description="Disordered" evidence="4">
    <location>
        <begin position="360"/>
        <end position="379"/>
    </location>
</feature>
<evidence type="ECO:0000259" key="5">
    <source>
        <dbReference type="PROSITE" id="PS51319"/>
    </source>
</evidence>
<feature type="compositionally biased region" description="Basic residues" evidence="4">
    <location>
        <begin position="108"/>
        <end position="121"/>
    </location>
</feature>
<protein>
    <recommendedName>
        <fullName evidence="5">TFIIS N-terminal domain-containing protein</fullName>
    </recommendedName>
</protein>
<comment type="function">
    <text evidence="1">Transcription factor involved in RNA polymerase II transcription regulation. May function in both SPT15/TBP post-recruitment and recruitment steps of transcription.</text>
</comment>
<comment type="caution">
    <text evidence="6">The sequence shown here is derived from an EMBL/GenBank/DDBJ whole genome shotgun (WGS) entry which is preliminary data.</text>
</comment>
<evidence type="ECO:0000313" key="6">
    <source>
        <dbReference type="EMBL" id="CAF9903247.1"/>
    </source>
</evidence>
<dbReference type="Pfam" id="PF08711">
    <property type="entry name" value="Med26"/>
    <property type="match status" value="1"/>
</dbReference>
<keyword evidence="3" id="KW-0539">Nucleus</keyword>
<dbReference type="InterPro" id="IPR017923">
    <property type="entry name" value="TFIIS_N"/>
</dbReference>
<dbReference type="PANTHER" id="PTHR46010">
    <property type="entry name" value="PROTEIN IWS1 HOMOLOG"/>
    <property type="match status" value="1"/>
</dbReference>
<dbReference type="PANTHER" id="PTHR46010:SF1">
    <property type="entry name" value="PROTEIN IWS1 HOMOLOG"/>
    <property type="match status" value="1"/>
</dbReference>
<evidence type="ECO:0000313" key="7">
    <source>
        <dbReference type="Proteomes" id="UP000664169"/>
    </source>
</evidence>
<dbReference type="AlphaFoldDB" id="A0A8H3HUS6"/>
<feature type="region of interest" description="Disordered" evidence="4">
    <location>
        <begin position="1"/>
        <end position="201"/>
    </location>
</feature>
<feature type="compositionally biased region" description="Acidic residues" evidence="4">
    <location>
        <begin position="47"/>
        <end position="64"/>
    </location>
</feature>
<gene>
    <name evidence="6" type="ORF">GOMPHAMPRED_000152</name>
</gene>